<accession>A0A7S9PTW4</accession>
<dbReference type="EMBL" id="CP031386">
    <property type="protein sequence ID" value="QPG96869.1"/>
    <property type="molecule type" value="Genomic_DNA"/>
</dbReference>
<protein>
    <submittedName>
        <fullName evidence="2">Uncharacterized protein</fullName>
    </submittedName>
</protein>
<dbReference type="Proteomes" id="UP000594364">
    <property type="component" value="Chromosome 2"/>
</dbReference>
<organism evidence="2 3">
    <name type="scientific">Epichloe festucae (strain Fl1)</name>
    <dbReference type="NCBI Taxonomy" id="877507"/>
    <lineage>
        <taxon>Eukaryota</taxon>
        <taxon>Fungi</taxon>
        <taxon>Dikarya</taxon>
        <taxon>Ascomycota</taxon>
        <taxon>Pezizomycotina</taxon>
        <taxon>Sordariomycetes</taxon>
        <taxon>Hypocreomycetidae</taxon>
        <taxon>Hypocreales</taxon>
        <taxon>Clavicipitaceae</taxon>
        <taxon>Epichloe</taxon>
    </lineage>
</organism>
<gene>
    <name evidence="2" type="ORF">C2857_005401</name>
</gene>
<sequence length="761" mass="86837">MRPGSSQLAECVIRSGRCVVTVIQTGQCPALELNMAFPFDPNAIKRNLRAQGFNSHQAAIFTHLALDKLRELYNQTNQPVTLERIAEAIKQYATEEVEREKGVRPEVRKQGISIIDDMEANLQLLNNIPQIDTHIVLDEHDGKQIKRFKFDDDGLEQYFGKEDPYHPRRDSASLSLKHHNRDLITALCARTEIAVELGKQLRPEDLVTLYATSRMFHDAINEHLLSSMRMWIAHRAPEAGRIFKYKLYRRHLIPDPAGRTWGVQYEGTSTEQDNPHLMRQIRTVPGLRYLQLVLGRDRCCRQIVAIMARNGFLMPTSMHRTLLRLWLLMDVPTTGQRQALLRNTDLWTDQDLYNAQMLFLKLSMMFNDPIYGPLSNELVHVALGQKGLYPLWQLLLQKKFTTLPELLEWKVRYNYDPPEELYGGGTSNQSTVHGVPIHEVGTGHLEGWGLGDIHLQRPDELVPVEAIARGLELDNHLVYMMLWGYIDFETGENIVPTEQDMYISDEETTLSHMDTTGHWKKKHALKKRFMDLSPLQQQRIMDEDEDDRLRALAWTGDTTEHVVSEQDEQAAYTLDDEIKRGYIVRPRNSGKTPPAAVPAKDDTHGWVDFVNAALTTVPADLTEEQALRAQAHENYHNDEIYNDWDWAAWLAEHEAHGAAGAESPCSDDEDGTEEESGDAADEEDDEDEKETIILDDLQSVYEEDSNGDCDDEGEDGDGHTSSLLVDVSEYFAQDTDAPMGEQVRRLLEEHAPELVPRESTF</sequence>
<feature type="compositionally biased region" description="Acidic residues" evidence="1">
    <location>
        <begin position="701"/>
        <end position="715"/>
    </location>
</feature>
<feature type="region of interest" description="Disordered" evidence="1">
    <location>
        <begin position="655"/>
        <end position="723"/>
    </location>
</feature>
<reference evidence="2 3" key="1">
    <citation type="journal article" date="2018" name="PLoS Genet.">
        <title>Repeat elements organise 3D genome structure and mediate transcription in the filamentous fungus Epichloe festucae.</title>
        <authorList>
            <person name="Winter D.J."/>
            <person name="Ganley A.R.D."/>
            <person name="Young C.A."/>
            <person name="Liachko I."/>
            <person name="Schardl C.L."/>
            <person name="Dupont P.Y."/>
            <person name="Berry D."/>
            <person name="Ram A."/>
            <person name="Scott B."/>
            <person name="Cox M.P."/>
        </authorList>
    </citation>
    <scope>NUCLEOTIDE SEQUENCE [LARGE SCALE GENOMIC DNA]</scope>
    <source>
        <strain evidence="2 3">Fl1</strain>
    </source>
</reference>
<proteinExistence type="predicted"/>
<dbReference type="AlphaFoldDB" id="A0A7S9PTW4"/>
<evidence type="ECO:0000256" key="1">
    <source>
        <dbReference type="SAM" id="MobiDB-lite"/>
    </source>
</evidence>
<evidence type="ECO:0000313" key="2">
    <source>
        <dbReference type="EMBL" id="QPG96869.1"/>
    </source>
</evidence>
<dbReference type="OrthoDB" id="4966at2759"/>
<name>A0A7S9PTW4_EPIFF</name>
<evidence type="ECO:0000313" key="3">
    <source>
        <dbReference type="Proteomes" id="UP000594364"/>
    </source>
</evidence>
<feature type="compositionally biased region" description="Acidic residues" evidence="1">
    <location>
        <begin position="665"/>
        <end position="689"/>
    </location>
</feature>
<keyword evidence="3" id="KW-1185">Reference proteome</keyword>